<protein>
    <submittedName>
        <fullName evidence="7">Transketolase subunit A</fullName>
        <ecNumber evidence="7">2.2.1.1</ecNumber>
    </submittedName>
</protein>
<reference evidence="7 8" key="1">
    <citation type="submission" date="2012-06" db="EMBL/GenBank/DDBJ databases">
        <title>The complete chromosome of genome of Turneriella parva DSM 21527.</title>
        <authorList>
            <consortium name="US DOE Joint Genome Institute (JGI-PGF)"/>
            <person name="Lucas S."/>
            <person name="Han J."/>
            <person name="Lapidus A."/>
            <person name="Bruce D."/>
            <person name="Goodwin L."/>
            <person name="Pitluck S."/>
            <person name="Peters L."/>
            <person name="Kyrpides N."/>
            <person name="Mavromatis K."/>
            <person name="Ivanova N."/>
            <person name="Mikhailova N."/>
            <person name="Chertkov O."/>
            <person name="Detter J.C."/>
            <person name="Tapia R."/>
            <person name="Han C."/>
            <person name="Land M."/>
            <person name="Hauser L."/>
            <person name="Markowitz V."/>
            <person name="Cheng J.-F."/>
            <person name="Hugenholtz P."/>
            <person name="Woyke T."/>
            <person name="Wu D."/>
            <person name="Gronow S."/>
            <person name="Wellnitz S."/>
            <person name="Brambilla E."/>
            <person name="Klenk H.-P."/>
            <person name="Eisen J.A."/>
        </authorList>
    </citation>
    <scope>NUCLEOTIDE SEQUENCE [LARGE SCALE GENOMIC DNA]</scope>
    <source>
        <strain evidence="8">ATCC BAA-1111 / DSM 21527 / NCTC 11395 / H</strain>
    </source>
</reference>
<dbReference type="PANTHER" id="PTHR47514">
    <property type="entry name" value="TRANSKETOLASE N-TERMINAL SECTION-RELATED"/>
    <property type="match status" value="1"/>
</dbReference>
<organism evidence="7 8">
    <name type="scientific">Turneriella parva (strain ATCC BAA-1111 / DSM 21527 / NCTC 11395 / H)</name>
    <name type="common">Leptospira parva</name>
    <dbReference type="NCBI Taxonomy" id="869212"/>
    <lineage>
        <taxon>Bacteria</taxon>
        <taxon>Pseudomonadati</taxon>
        <taxon>Spirochaetota</taxon>
        <taxon>Spirochaetia</taxon>
        <taxon>Leptospirales</taxon>
        <taxon>Leptospiraceae</taxon>
        <taxon>Turneriella</taxon>
    </lineage>
</organism>
<dbReference type="EC" id="2.2.1.1" evidence="7"/>
<dbReference type="CDD" id="cd02012">
    <property type="entry name" value="TPP_TK"/>
    <property type="match status" value="1"/>
</dbReference>
<evidence type="ECO:0000313" key="8">
    <source>
        <dbReference type="Proteomes" id="UP000006048"/>
    </source>
</evidence>
<evidence type="ECO:0000256" key="5">
    <source>
        <dbReference type="ARBA" id="ARBA00023052"/>
    </source>
</evidence>
<dbReference type="RefSeq" id="WP_014804789.1">
    <property type="nucleotide sequence ID" value="NC_018020.1"/>
</dbReference>
<dbReference type="EMBL" id="CP002959">
    <property type="protein sequence ID" value="AFM14312.1"/>
    <property type="molecule type" value="Genomic_DNA"/>
</dbReference>
<keyword evidence="3 7" id="KW-0808">Transferase</keyword>
<dbReference type="Gene3D" id="3.40.50.970">
    <property type="match status" value="1"/>
</dbReference>
<dbReference type="Pfam" id="PF00456">
    <property type="entry name" value="Transketolase_N"/>
    <property type="match status" value="1"/>
</dbReference>
<dbReference type="PATRIC" id="fig|869212.3.peg.3699"/>
<dbReference type="GO" id="GO:0004802">
    <property type="term" value="F:transketolase activity"/>
    <property type="evidence" value="ECO:0007669"/>
    <property type="project" value="UniProtKB-EC"/>
</dbReference>
<keyword evidence="5" id="KW-0786">Thiamine pyrophosphate</keyword>
<dbReference type="InterPro" id="IPR005474">
    <property type="entry name" value="Transketolase_N"/>
</dbReference>
<comment type="similarity">
    <text evidence="2">Belongs to the transketolase family.</text>
</comment>
<dbReference type="PROSITE" id="PS00801">
    <property type="entry name" value="TRANSKETOLASE_1"/>
    <property type="match status" value="1"/>
</dbReference>
<evidence type="ECO:0000256" key="3">
    <source>
        <dbReference type="ARBA" id="ARBA00022679"/>
    </source>
</evidence>
<keyword evidence="8" id="KW-1185">Reference proteome</keyword>
<dbReference type="KEGG" id="tpx:Turpa_3678"/>
<dbReference type="InterPro" id="IPR029061">
    <property type="entry name" value="THDP-binding"/>
</dbReference>
<feature type="domain" description="Transketolase N-terminal" evidence="6">
    <location>
        <begin position="37"/>
        <end position="283"/>
    </location>
</feature>
<proteinExistence type="inferred from homology"/>
<evidence type="ECO:0000256" key="1">
    <source>
        <dbReference type="ARBA" id="ARBA00001964"/>
    </source>
</evidence>
<evidence type="ECO:0000256" key="2">
    <source>
        <dbReference type="ARBA" id="ARBA00007131"/>
    </source>
</evidence>
<accession>I4BAK5</accession>
<dbReference type="Proteomes" id="UP000006048">
    <property type="component" value="Chromosome"/>
</dbReference>
<dbReference type="HOGENOM" id="CLU_009227_4_1_12"/>
<dbReference type="SUPFAM" id="SSF52518">
    <property type="entry name" value="Thiamin diphosphate-binding fold (THDP-binding)"/>
    <property type="match status" value="1"/>
</dbReference>
<dbReference type="AlphaFoldDB" id="I4BAK5"/>
<evidence type="ECO:0000256" key="4">
    <source>
        <dbReference type="ARBA" id="ARBA00022723"/>
    </source>
</evidence>
<dbReference type="GO" id="GO:0046872">
    <property type="term" value="F:metal ion binding"/>
    <property type="evidence" value="ECO:0007669"/>
    <property type="project" value="UniProtKB-KW"/>
</dbReference>
<comment type="cofactor">
    <cofactor evidence="1">
        <name>thiamine diphosphate</name>
        <dbReference type="ChEBI" id="CHEBI:58937"/>
    </cofactor>
</comment>
<dbReference type="InterPro" id="IPR049557">
    <property type="entry name" value="Transketolase_CS"/>
</dbReference>
<evidence type="ECO:0000259" key="6">
    <source>
        <dbReference type="Pfam" id="PF00456"/>
    </source>
</evidence>
<evidence type="ECO:0000313" key="7">
    <source>
        <dbReference type="EMBL" id="AFM14312.1"/>
    </source>
</evidence>
<dbReference type="PANTHER" id="PTHR47514:SF1">
    <property type="entry name" value="TRANSKETOLASE N-TERMINAL SECTION-RELATED"/>
    <property type="match status" value="1"/>
</dbReference>
<dbReference type="STRING" id="869212.Turpa_3678"/>
<sequence length="295" mass="32369">MGNTEDFIVGDAADKQRLEAIKAKSPAEVGEDDLRFVANRIRKNAIEMVFRANSGHPGGPLGLADIYAYLYFKVLKFDGDARDRLLISNGHVCAVRYSAMAVRGQLPEGELATFRRLGSRLQGHPSTKFFPLVENSSGSLGQGLANASGLALGLRYQKNRGRVFVGMSDGECQEGMTWEAAMAVAHHKLVNVHPFLDFNNIQIDGKVENVMGVEPLDKKFEGFGWQVRIADGHDFKAIADAFDWSLAADKAPRMILFRTVLGKGVSFMENNPDWHGSPPNQKDRDAAFLELSAAS</sequence>
<gene>
    <name evidence="7" type="ordered locus">Turpa_3678</name>
</gene>
<dbReference type="OrthoDB" id="8732661at2"/>
<name>I4BAK5_TURPD</name>
<keyword evidence="4" id="KW-0479">Metal-binding</keyword>